<name>A0A239CKN0_9ACTN</name>
<evidence type="ECO:0000256" key="5">
    <source>
        <dbReference type="ARBA" id="ARBA00023136"/>
    </source>
</evidence>
<dbReference type="InterPro" id="IPR000731">
    <property type="entry name" value="SSD"/>
</dbReference>
<dbReference type="GO" id="GO:0005886">
    <property type="term" value="C:plasma membrane"/>
    <property type="evidence" value="ECO:0007669"/>
    <property type="project" value="UniProtKB-SubCell"/>
</dbReference>
<feature type="domain" description="SSD" evidence="6">
    <location>
        <begin position="213"/>
        <end position="342"/>
    </location>
</feature>
<evidence type="ECO:0000256" key="1">
    <source>
        <dbReference type="ARBA" id="ARBA00004651"/>
    </source>
</evidence>
<organism evidence="7 8">
    <name type="scientific">Actinoplanes regularis</name>
    <dbReference type="NCBI Taxonomy" id="52697"/>
    <lineage>
        <taxon>Bacteria</taxon>
        <taxon>Bacillati</taxon>
        <taxon>Actinomycetota</taxon>
        <taxon>Actinomycetes</taxon>
        <taxon>Micromonosporales</taxon>
        <taxon>Micromonosporaceae</taxon>
        <taxon>Actinoplanes</taxon>
    </lineage>
</organism>
<evidence type="ECO:0000256" key="3">
    <source>
        <dbReference type="ARBA" id="ARBA00022692"/>
    </source>
</evidence>
<evidence type="ECO:0000256" key="2">
    <source>
        <dbReference type="ARBA" id="ARBA00022475"/>
    </source>
</evidence>
<dbReference type="Proteomes" id="UP000198415">
    <property type="component" value="Unassembled WGS sequence"/>
</dbReference>
<dbReference type="SUPFAM" id="SSF82866">
    <property type="entry name" value="Multidrug efflux transporter AcrB transmembrane domain"/>
    <property type="match status" value="2"/>
</dbReference>
<dbReference type="Gene3D" id="1.20.1640.10">
    <property type="entry name" value="Multidrug efflux transporter AcrB transmembrane domain"/>
    <property type="match status" value="2"/>
</dbReference>
<proteinExistence type="predicted"/>
<keyword evidence="4" id="KW-1133">Transmembrane helix</keyword>
<reference evidence="7 8" key="1">
    <citation type="submission" date="2017-06" db="EMBL/GenBank/DDBJ databases">
        <authorList>
            <person name="Kim H.J."/>
            <person name="Triplett B.A."/>
        </authorList>
    </citation>
    <scope>NUCLEOTIDE SEQUENCE [LARGE SCALE GENOMIC DNA]</scope>
    <source>
        <strain evidence="7 8">DSM 43151</strain>
    </source>
</reference>
<evidence type="ECO:0000256" key="4">
    <source>
        <dbReference type="ARBA" id="ARBA00022989"/>
    </source>
</evidence>
<keyword evidence="8" id="KW-1185">Reference proteome</keyword>
<dbReference type="AlphaFoldDB" id="A0A239CKN0"/>
<dbReference type="Pfam" id="PF03176">
    <property type="entry name" value="MMPL"/>
    <property type="match status" value="2"/>
</dbReference>
<dbReference type="EMBL" id="FZNR01000011">
    <property type="protein sequence ID" value="SNS20670.1"/>
    <property type="molecule type" value="Genomic_DNA"/>
</dbReference>
<evidence type="ECO:0000259" key="6">
    <source>
        <dbReference type="PROSITE" id="PS50156"/>
    </source>
</evidence>
<protein>
    <submittedName>
        <fullName evidence="7">Putative drug exporter of the RND superfamily</fullName>
    </submittedName>
</protein>
<dbReference type="PANTHER" id="PTHR33406:SF13">
    <property type="entry name" value="MEMBRANE PROTEIN YDFJ"/>
    <property type="match status" value="1"/>
</dbReference>
<gene>
    <name evidence="7" type="ORF">SAMN06264365_111242</name>
</gene>
<keyword evidence="5" id="KW-0472">Membrane</keyword>
<evidence type="ECO:0000313" key="8">
    <source>
        <dbReference type="Proteomes" id="UP000198415"/>
    </source>
</evidence>
<keyword evidence="3" id="KW-0812">Transmembrane</keyword>
<dbReference type="PANTHER" id="PTHR33406">
    <property type="entry name" value="MEMBRANE PROTEIN MJ1562-RELATED"/>
    <property type="match status" value="1"/>
</dbReference>
<dbReference type="PROSITE" id="PS50156">
    <property type="entry name" value="SSD"/>
    <property type="match status" value="1"/>
</dbReference>
<dbReference type="InterPro" id="IPR004869">
    <property type="entry name" value="MMPL_dom"/>
</dbReference>
<keyword evidence="2" id="KW-1003">Cell membrane</keyword>
<accession>A0A239CKN0</accession>
<comment type="subcellular location">
    <subcellularLocation>
        <location evidence="1">Cell membrane</location>
        <topology evidence="1">Multi-pass membrane protein</topology>
    </subcellularLocation>
</comment>
<sequence length="742" mass="77890">MRISLIHSVSTMENRENVRGIAARVAVWSARHRALAILGWIAFVAAATVLSGVLGSRAATDSEQGHGDSGRAQRIVEEAGFPERPAGEMVLIQNRAGTDRAAATAEVTRTLKTLSDVTDVQPAIQSPDGRSSLIAFSITGDPETAKDRVGPALDAVAKVQAGHPDLFVAEAGDASGDKLIGDELDAGLARLSMLSIPVTLGILLVAFGAAVAALLPVGLAVTAVIAAIGLMAGFSRLAPTVDATSHVMLLVGLAVGVDYCLFYIRRERDERRAGADPHRALVIAAQTSGRSIWVSGLTVIVAMAGMFLTRDTTFVSFGLGTILVVTTAVLGSLTVLPALLSLLGDRVDAVKIPGLYRRRGDGRFWNGLLKVVLAKPLISAVVAVAALGALAAPALDLKTKGESIDDVAPSAPIVQAYKAVGEAFPSKTTPALVVVQASSVRDERFQQALTSFRDTAKASGKLVEPIDVEINPAGTVAIVSVGLVGKGADSATLDALDTLRGRIVPDTFGRLPGATALVSGETASNVDFNKRLDDSLPWVFAFVLGLAFVLLLVSFRSVVVAITGVVLNLLSVAAAYGMLVYVFQYGHFEKQLDFVSSHGITNWMPLFLFVILFGLSMDYHVFVLSRIREGHDRGLPTRDAVREGVSRTAGVITSAAVVMVAVFALFATLPLNSTKELGVGLAAAVLLDATIVRAVLLPAVMALLGNANWWLPSWLRWLPEIAHDVPPAVEPVAAPRPLTPIG</sequence>
<dbReference type="InterPro" id="IPR050545">
    <property type="entry name" value="Mycobact_MmpL"/>
</dbReference>
<evidence type="ECO:0000313" key="7">
    <source>
        <dbReference type="EMBL" id="SNS20670.1"/>
    </source>
</evidence>